<keyword evidence="5" id="KW-0004">4Fe-4S</keyword>
<feature type="domain" description="Fe-S metabolism associated" evidence="14">
    <location>
        <begin position="86"/>
        <end position="206"/>
    </location>
</feature>
<dbReference type="AlphaFoldDB" id="A0A8J4Q9I0"/>
<evidence type="ECO:0000256" key="7">
    <source>
        <dbReference type="ARBA" id="ARBA00022640"/>
    </source>
</evidence>
<dbReference type="GO" id="GO:0008987">
    <property type="term" value="F:quinolinate synthetase A activity"/>
    <property type="evidence" value="ECO:0007669"/>
    <property type="project" value="InterPro"/>
</dbReference>
<reference evidence="15" key="1">
    <citation type="submission" date="2020-03" db="EMBL/GenBank/DDBJ databases">
        <title>Castanea mollissima Vanexum genome sequencing.</title>
        <authorList>
            <person name="Staton M."/>
        </authorList>
    </citation>
    <scope>NUCLEOTIDE SEQUENCE</scope>
    <source>
        <tissue evidence="15">Leaf</tissue>
    </source>
</reference>
<evidence type="ECO:0000259" key="14">
    <source>
        <dbReference type="Pfam" id="PF02657"/>
    </source>
</evidence>
<evidence type="ECO:0000256" key="12">
    <source>
        <dbReference type="ARBA" id="ARBA00023014"/>
    </source>
</evidence>
<dbReference type="FunFam" id="3.40.50.10800:FF:000009">
    <property type="entry name" value="Quinolinate synthase, chloroplastic"/>
    <property type="match status" value="1"/>
</dbReference>
<dbReference type="GO" id="GO:0051539">
    <property type="term" value="F:4 iron, 4 sulfur cluster binding"/>
    <property type="evidence" value="ECO:0007669"/>
    <property type="project" value="UniProtKB-KW"/>
</dbReference>
<dbReference type="OrthoDB" id="66991at2759"/>
<comment type="cofactor">
    <cofactor evidence="1">
        <name>[4Fe-4S] cluster</name>
        <dbReference type="ChEBI" id="CHEBI:49883"/>
    </cofactor>
</comment>
<dbReference type="Gene3D" id="3.40.50.10800">
    <property type="entry name" value="NadA-like"/>
    <property type="match status" value="2"/>
</dbReference>
<evidence type="ECO:0000256" key="4">
    <source>
        <dbReference type="ARBA" id="ARBA00012669"/>
    </source>
</evidence>
<dbReference type="InterPro" id="IPR003808">
    <property type="entry name" value="Fe-S_metab-assoc_dom"/>
</dbReference>
<dbReference type="EMBL" id="JRKL02010287">
    <property type="protein sequence ID" value="KAF3946042.1"/>
    <property type="molecule type" value="Genomic_DNA"/>
</dbReference>
<dbReference type="EC" id="2.5.1.72" evidence="4"/>
<organism evidence="15 16">
    <name type="scientific">Castanea mollissima</name>
    <name type="common">Chinese chestnut</name>
    <dbReference type="NCBI Taxonomy" id="60419"/>
    <lineage>
        <taxon>Eukaryota</taxon>
        <taxon>Viridiplantae</taxon>
        <taxon>Streptophyta</taxon>
        <taxon>Embryophyta</taxon>
        <taxon>Tracheophyta</taxon>
        <taxon>Spermatophyta</taxon>
        <taxon>Magnoliopsida</taxon>
        <taxon>eudicotyledons</taxon>
        <taxon>Gunneridae</taxon>
        <taxon>Pentapetalae</taxon>
        <taxon>rosids</taxon>
        <taxon>fabids</taxon>
        <taxon>Fagales</taxon>
        <taxon>Fagaceae</taxon>
        <taxon>Castanea</taxon>
    </lineage>
</organism>
<evidence type="ECO:0000313" key="15">
    <source>
        <dbReference type="EMBL" id="KAF3946042.1"/>
    </source>
</evidence>
<evidence type="ECO:0000256" key="1">
    <source>
        <dbReference type="ARBA" id="ARBA00001966"/>
    </source>
</evidence>
<feature type="compositionally biased region" description="Low complexity" evidence="13">
    <location>
        <begin position="8"/>
        <end position="25"/>
    </location>
</feature>
<comment type="subcellular location">
    <subcellularLocation>
        <location evidence="2">Plastid</location>
        <location evidence="2">Chloroplast</location>
    </subcellularLocation>
</comment>
<evidence type="ECO:0000256" key="2">
    <source>
        <dbReference type="ARBA" id="ARBA00004229"/>
    </source>
</evidence>
<dbReference type="GO" id="GO:0046872">
    <property type="term" value="F:metal ion binding"/>
    <property type="evidence" value="ECO:0007669"/>
    <property type="project" value="UniProtKB-KW"/>
</dbReference>
<protein>
    <recommendedName>
        <fullName evidence="4">quinolinate synthase</fullName>
        <ecNumber evidence="4">2.5.1.72</ecNumber>
    </recommendedName>
</protein>
<dbReference type="SUPFAM" id="SSF142754">
    <property type="entry name" value="NadA-like"/>
    <property type="match status" value="1"/>
</dbReference>
<dbReference type="GO" id="GO:0034628">
    <property type="term" value="P:'de novo' NAD+ biosynthetic process from L-aspartate"/>
    <property type="evidence" value="ECO:0007669"/>
    <property type="project" value="TreeGrafter"/>
</dbReference>
<dbReference type="Pfam" id="PF02445">
    <property type="entry name" value="NadA"/>
    <property type="match status" value="1"/>
</dbReference>
<keyword evidence="7" id="KW-0934">Plastid</keyword>
<gene>
    <name evidence="15" type="ORF">CMV_027646</name>
</gene>
<dbReference type="GO" id="GO:0016226">
    <property type="term" value="P:iron-sulfur cluster assembly"/>
    <property type="evidence" value="ECO:0007669"/>
    <property type="project" value="UniProtKB-ARBA"/>
</dbReference>
<dbReference type="GO" id="GO:0051176">
    <property type="term" value="P:positive regulation of sulfur metabolic process"/>
    <property type="evidence" value="ECO:0007669"/>
    <property type="project" value="UniProtKB-ARBA"/>
</dbReference>
<dbReference type="Gene3D" id="3.90.1010.10">
    <property type="match status" value="1"/>
</dbReference>
<dbReference type="SUPFAM" id="SSF82649">
    <property type="entry name" value="SufE/NifU"/>
    <property type="match status" value="1"/>
</dbReference>
<dbReference type="FunFam" id="3.90.1010.10:FF:000010">
    <property type="entry name" value="Quinolinate synthase, chloroplastic"/>
    <property type="match status" value="1"/>
</dbReference>
<evidence type="ECO:0000256" key="8">
    <source>
        <dbReference type="ARBA" id="ARBA00022642"/>
    </source>
</evidence>
<evidence type="ECO:0000313" key="16">
    <source>
        <dbReference type="Proteomes" id="UP000737018"/>
    </source>
</evidence>
<dbReference type="Proteomes" id="UP000737018">
    <property type="component" value="Unassembled WGS sequence"/>
</dbReference>
<dbReference type="Pfam" id="PF02657">
    <property type="entry name" value="SufE"/>
    <property type="match status" value="1"/>
</dbReference>
<sequence length="421" mass="46061">MESSATMSLKSPPLPSSSSSFFSTSFTQNPKPKSLSYAHKPRAFKCIQSPPTGPVKKPFTCSAVTFPPSQSLTETHVSSKLHRLISEFQSLPEPIDRVKRLLHYATLLPELDPSAKVDSNRVMGCTAQVWLQAELGSDGKMRFFADSDSEISRGFCSCLVWVLDGAAPEEVMKITTEELVEMNVGVAGKERSRVNTWHNVLITMQKKTKALVAEREGKTPPFEPFPSLVVTADGVEAKGSYAEAQARYLFPDESKVEELVSVLKEKKIGVVAHFYMDPQVQGILTAAQKQWPHIHISDSLVMADSAVKMAKAGCKYITVLGVDFMSENVRAILDQAGFGDVGVYRMSSERIGCSLADAAAAPSYMNYLEAASKSPPSLHVIYINTSLETKAYTHELVPTITCTSSNVVQTILQVNFFSSTT</sequence>
<name>A0A8J4Q9I0_9ROSI</name>
<evidence type="ECO:0000256" key="3">
    <source>
        <dbReference type="ARBA" id="ARBA00005065"/>
    </source>
</evidence>
<dbReference type="GO" id="GO:0008047">
    <property type="term" value="F:enzyme activator activity"/>
    <property type="evidence" value="ECO:0007669"/>
    <property type="project" value="UniProtKB-ARBA"/>
</dbReference>
<keyword evidence="12" id="KW-0411">Iron-sulfur</keyword>
<evidence type="ECO:0000256" key="6">
    <source>
        <dbReference type="ARBA" id="ARBA00022528"/>
    </source>
</evidence>
<keyword evidence="16" id="KW-1185">Reference proteome</keyword>
<comment type="pathway">
    <text evidence="3">Cofactor biosynthesis; NAD(+) biosynthesis; quinolinate from iminoaspartate: step 1/1.</text>
</comment>
<dbReference type="GO" id="GO:0009507">
    <property type="term" value="C:chloroplast"/>
    <property type="evidence" value="ECO:0007669"/>
    <property type="project" value="UniProtKB-SubCell"/>
</dbReference>
<dbReference type="PANTHER" id="PTHR30573:SF0">
    <property type="entry name" value="QUINOLINATE SYNTHASE, CHLOROPLASTIC"/>
    <property type="match status" value="1"/>
</dbReference>
<proteinExistence type="predicted"/>
<keyword evidence="6" id="KW-0150">Chloroplast</keyword>
<evidence type="ECO:0000256" key="10">
    <source>
        <dbReference type="ARBA" id="ARBA00022723"/>
    </source>
</evidence>
<evidence type="ECO:0000256" key="9">
    <source>
        <dbReference type="ARBA" id="ARBA00022679"/>
    </source>
</evidence>
<accession>A0A8J4Q9I0</accession>
<keyword evidence="10" id="KW-0479">Metal-binding</keyword>
<feature type="region of interest" description="Disordered" evidence="13">
    <location>
        <begin position="1"/>
        <end position="25"/>
    </location>
</feature>
<evidence type="ECO:0000256" key="11">
    <source>
        <dbReference type="ARBA" id="ARBA00023004"/>
    </source>
</evidence>
<keyword evidence="11" id="KW-0408">Iron</keyword>
<keyword evidence="8" id="KW-0662">Pyridine nucleotide biosynthesis</keyword>
<keyword evidence="9" id="KW-0808">Transferase</keyword>
<comment type="caution">
    <text evidence="15">The sequence shown here is derived from an EMBL/GenBank/DDBJ whole genome shotgun (WGS) entry which is preliminary data.</text>
</comment>
<dbReference type="InterPro" id="IPR003473">
    <property type="entry name" value="NadA"/>
</dbReference>
<evidence type="ECO:0000256" key="13">
    <source>
        <dbReference type="SAM" id="MobiDB-lite"/>
    </source>
</evidence>
<dbReference type="InterPro" id="IPR036094">
    <property type="entry name" value="NadA_sf"/>
</dbReference>
<dbReference type="UniPathway" id="UPA00253">
    <property type="reaction ID" value="UER00327"/>
</dbReference>
<dbReference type="PANTHER" id="PTHR30573">
    <property type="entry name" value="QUINOLINATE SYNTHETASE A"/>
    <property type="match status" value="1"/>
</dbReference>
<evidence type="ECO:0000256" key="5">
    <source>
        <dbReference type="ARBA" id="ARBA00022485"/>
    </source>
</evidence>